<comment type="caution">
    <text evidence="17">The sequence shown here is derived from an EMBL/GenBank/DDBJ whole genome shotgun (WGS) entry which is preliminary data.</text>
</comment>
<evidence type="ECO:0000313" key="17">
    <source>
        <dbReference type="EMBL" id="MBB1127121.1"/>
    </source>
</evidence>
<dbReference type="EC" id="3.4.16.4" evidence="14"/>
<evidence type="ECO:0000256" key="13">
    <source>
        <dbReference type="ARBA" id="ARBA00023316"/>
    </source>
</evidence>
<evidence type="ECO:0000259" key="15">
    <source>
        <dbReference type="Pfam" id="PF00905"/>
    </source>
</evidence>
<keyword evidence="8 14" id="KW-0378">Hydrolase</keyword>
<dbReference type="GO" id="GO:0008658">
    <property type="term" value="F:penicillin binding"/>
    <property type="evidence" value="ECO:0007669"/>
    <property type="project" value="UniProtKB-UniRule"/>
</dbReference>
<dbReference type="PANTHER" id="PTHR30627">
    <property type="entry name" value="PEPTIDOGLYCAN D,D-TRANSPEPTIDASE"/>
    <property type="match status" value="1"/>
</dbReference>
<dbReference type="InterPro" id="IPR050515">
    <property type="entry name" value="Beta-lactam/transpept"/>
</dbReference>
<keyword evidence="18" id="KW-1185">Reference proteome</keyword>
<keyword evidence="11 14" id="KW-1133">Transmembrane helix</keyword>
<dbReference type="RefSeq" id="WP_182584747.1">
    <property type="nucleotide sequence ID" value="NZ_JABVCQ010000036.1"/>
</dbReference>
<dbReference type="Gene3D" id="3.40.710.10">
    <property type="entry name" value="DD-peptidase/beta-lactamase superfamily"/>
    <property type="match status" value="1"/>
</dbReference>
<dbReference type="NCBIfam" id="TIGR03423">
    <property type="entry name" value="pbp2_mrdA"/>
    <property type="match status" value="1"/>
</dbReference>
<keyword evidence="7 14" id="KW-0812">Transmembrane</keyword>
<comment type="catalytic activity">
    <reaction evidence="14">
        <text>Preferential cleavage: (Ac)2-L-Lys-D-Ala-|-D-Ala. Also transpeptidation of peptidyl-alanyl moieties that are N-acyl substituents of D-alanine.</text>
        <dbReference type="EC" id="3.4.16.4"/>
    </reaction>
</comment>
<comment type="function">
    <text evidence="14">Catalyzes cross-linking of the peptidoglycan cell wall.</text>
</comment>
<comment type="pathway">
    <text evidence="14">Cell wall biogenesis; peptidoglycan biosynthesis.</text>
</comment>
<dbReference type="Proteomes" id="UP000548632">
    <property type="component" value="Unassembled WGS sequence"/>
</dbReference>
<organism evidence="17 18">
    <name type="scientific">Thiospirillum jenense</name>
    <dbReference type="NCBI Taxonomy" id="1653858"/>
    <lineage>
        <taxon>Bacteria</taxon>
        <taxon>Pseudomonadati</taxon>
        <taxon>Pseudomonadota</taxon>
        <taxon>Gammaproteobacteria</taxon>
        <taxon>Chromatiales</taxon>
        <taxon>Chromatiaceae</taxon>
        <taxon>Thiospirillum</taxon>
    </lineage>
</organism>
<evidence type="ECO:0000256" key="3">
    <source>
        <dbReference type="ARBA" id="ARBA00022475"/>
    </source>
</evidence>
<evidence type="ECO:0000256" key="5">
    <source>
        <dbReference type="ARBA" id="ARBA00022645"/>
    </source>
</evidence>
<dbReference type="EMBL" id="JABVCQ010000036">
    <property type="protein sequence ID" value="MBB1127121.1"/>
    <property type="molecule type" value="Genomic_DNA"/>
</dbReference>
<comment type="subcellular location">
    <subcellularLocation>
        <location evidence="2">Cell membrane</location>
    </subcellularLocation>
    <subcellularLocation>
        <location evidence="1">Membrane</location>
        <topology evidence="1">Single-pass membrane protein</topology>
    </subcellularLocation>
</comment>
<gene>
    <name evidence="14 17" type="primary">mrdA</name>
    <name evidence="17" type="ORF">HUK38_12935</name>
</gene>
<dbReference type="AlphaFoldDB" id="A0A839HEN6"/>
<dbReference type="GO" id="GO:0071972">
    <property type="term" value="F:peptidoglycan L,D-transpeptidase activity"/>
    <property type="evidence" value="ECO:0007669"/>
    <property type="project" value="TreeGrafter"/>
</dbReference>
<dbReference type="SUPFAM" id="SSF56519">
    <property type="entry name" value="Penicillin binding protein dimerisation domain"/>
    <property type="match status" value="1"/>
</dbReference>
<evidence type="ECO:0000256" key="6">
    <source>
        <dbReference type="ARBA" id="ARBA00022670"/>
    </source>
</evidence>
<dbReference type="HAMAP" id="MF_02081">
    <property type="entry name" value="MrdA_transpept"/>
    <property type="match status" value="1"/>
</dbReference>
<comment type="similarity">
    <text evidence="14">Belongs to the transpeptidase family. MrdA subfamily.</text>
</comment>
<evidence type="ECO:0000259" key="16">
    <source>
        <dbReference type="Pfam" id="PF03717"/>
    </source>
</evidence>
<evidence type="ECO:0000256" key="2">
    <source>
        <dbReference type="ARBA" id="ARBA00004236"/>
    </source>
</evidence>
<dbReference type="GO" id="GO:0009002">
    <property type="term" value="F:serine-type D-Ala-D-Ala carboxypeptidase activity"/>
    <property type="evidence" value="ECO:0007669"/>
    <property type="project" value="UniProtKB-UniRule"/>
</dbReference>
<proteinExistence type="inferred from homology"/>
<dbReference type="PANTHER" id="PTHR30627:SF2">
    <property type="entry name" value="PEPTIDOGLYCAN D,D-TRANSPEPTIDASE MRDA"/>
    <property type="match status" value="1"/>
</dbReference>
<evidence type="ECO:0000256" key="7">
    <source>
        <dbReference type="ARBA" id="ARBA00022692"/>
    </source>
</evidence>
<evidence type="ECO:0000256" key="9">
    <source>
        <dbReference type="ARBA" id="ARBA00022960"/>
    </source>
</evidence>
<keyword evidence="3 14" id="KW-1003">Cell membrane</keyword>
<dbReference type="Gene3D" id="3.90.1310.10">
    <property type="entry name" value="Penicillin-binding protein 2a (Domain 2)"/>
    <property type="match status" value="1"/>
</dbReference>
<keyword evidence="4 14" id="KW-0997">Cell inner membrane</keyword>
<evidence type="ECO:0000256" key="12">
    <source>
        <dbReference type="ARBA" id="ARBA00023136"/>
    </source>
</evidence>
<keyword evidence="10 14" id="KW-0573">Peptidoglycan synthesis</keyword>
<dbReference type="GO" id="GO:0071555">
    <property type="term" value="P:cell wall organization"/>
    <property type="evidence" value="ECO:0007669"/>
    <property type="project" value="UniProtKB-KW"/>
</dbReference>
<dbReference type="Pfam" id="PF00905">
    <property type="entry name" value="Transpeptidase"/>
    <property type="match status" value="1"/>
</dbReference>
<evidence type="ECO:0000313" key="18">
    <source>
        <dbReference type="Proteomes" id="UP000548632"/>
    </source>
</evidence>
<evidence type="ECO:0000256" key="8">
    <source>
        <dbReference type="ARBA" id="ARBA00022801"/>
    </source>
</evidence>
<keyword evidence="5 14" id="KW-0121">Carboxypeptidase</keyword>
<comment type="caution">
    <text evidence="14">Lacks conserved residue(s) required for the propagation of feature annotation.</text>
</comment>
<keyword evidence="6 14" id="KW-0645">Protease</keyword>
<evidence type="ECO:0000256" key="14">
    <source>
        <dbReference type="HAMAP-Rule" id="MF_02081"/>
    </source>
</evidence>
<keyword evidence="12 14" id="KW-0472">Membrane</keyword>
<keyword evidence="13 14" id="KW-0961">Cell wall biogenesis/degradation</keyword>
<keyword evidence="9 14" id="KW-0133">Cell shape</keyword>
<evidence type="ECO:0000256" key="11">
    <source>
        <dbReference type="ARBA" id="ARBA00022989"/>
    </source>
</evidence>
<dbReference type="Pfam" id="PF03717">
    <property type="entry name" value="PBP_dimer"/>
    <property type="match status" value="1"/>
</dbReference>
<name>A0A839HEN6_9GAMM</name>
<dbReference type="GO" id="GO:0005886">
    <property type="term" value="C:plasma membrane"/>
    <property type="evidence" value="ECO:0007669"/>
    <property type="project" value="UniProtKB-SubCell"/>
</dbReference>
<dbReference type="InterPro" id="IPR012338">
    <property type="entry name" value="Beta-lactam/transpept-like"/>
</dbReference>
<dbReference type="InterPro" id="IPR005311">
    <property type="entry name" value="PBP_dimer"/>
</dbReference>
<dbReference type="InterPro" id="IPR017790">
    <property type="entry name" value="Penicillin-binding_protein_2"/>
</dbReference>
<evidence type="ECO:0000256" key="1">
    <source>
        <dbReference type="ARBA" id="ARBA00004167"/>
    </source>
</evidence>
<dbReference type="SUPFAM" id="SSF56601">
    <property type="entry name" value="beta-lactamase/transpeptidase-like"/>
    <property type="match status" value="1"/>
</dbReference>
<dbReference type="GO" id="GO:0006508">
    <property type="term" value="P:proteolysis"/>
    <property type="evidence" value="ECO:0007669"/>
    <property type="project" value="UniProtKB-KW"/>
</dbReference>
<dbReference type="GO" id="GO:0009252">
    <property type="term" value="P:peptidoglycan biosynthetic process"/>
    <property type="evidence" value="ECO:0007669"/>
    <property type="project" value="UniProtKB-UniRule"/>
</dbReference>
<feature type="domain" description="Penicillin-binding protein dimerisation" evidence="16">
    <location>
        <begin position="63"/>
        <end position="234"/>
    </location>
</feature>
<sequence length="628" mass="69451">MMDSTFKDPRRANHSFTRRAVVAALLALSSFGVVIARLIHLQIFKREYFSTLSEDNRVKVEPLPPTRGLIYDRNGVLLADNTPSFSLVIIPGKVTDIKATIAELSQLVTISDNDRARFTRLLSQHRRFDGVPIRLDLNELECASFAVHGHLFPGVEIRAELLRHYPFREHTAHVLGYVGRINENEAKKIDKSDYAGTSHIGKTGVEKAYENLLHGEVGHQQVEVNARGRVLRTLNEKPPVSGHDLHLFLDIDLQIDTAAAMAGQRGAVVAIDPNTGGVLAMVSMPSFDPNPFVGGIGVTDYVALRDNIDRPLYNRAVRGQYPPASTIKPFIGLGGLVNKNISFTERRYCGGYYQLPGHGHKYRCWRRGGHGTLTMEGSIVESCDVYFYRLAHDMGVERLDEFLAHFGFGNKTGIDFADELGGLLPSPAWKQRVRREPWFPGETLILGIGQGAFLVTPLQLAAATAAMANHGHYLRPRMVATTRNPTTGNLEPTAINDHQIPVTNHYHWKAVIEAMAQVVEGPRGTAKRIRSPYYRIAGKTGTAQVFTIGQNERYNEAQVAERMRDHALFIAFAPVEHPQIAVAVIVENGRHGGSAAAPVARQVIDSYLLKRRSSSNETPATDEDSNGD</sequence>
<evidence type="ECO:0000256" key="4">
    <source>
        <dbReference type="ARBA" id="ARBA00022519"/>
    </source>
</evidence>
<dbReference type="UniPathway" id="UPA00219"/>
<dbReference type="Gene3D" id="3.30.1390.30">
    <property type="entry name" value="Penicillin-binding protein 2a, domain 3"/>
    <property type="match status" value="1"/>
</dbReference>
<dbReference type="GO" id="GO:0008360">
    <property type="term" value="P:regulation of cell shape"/>
    <property type="evidence" value="ECO:0007669"/>
    <property type="project" value="UniProtKB-KW"/>
</dbReference>
<dbReference type="InterPro" id="IPR036138">
    <property type="entry name" value="PBP_dimer_sf"/>
</dbReference>
<feature type="domain" description="Penicillin-binding protein transpeptidase" evidence="15">
    <location>
        <begin position="266"/>
        <end position="604"/>
    </location>
</feature>
<feature type="active site" description="Acyl-ester intermediate" evidence="14">
    <location>
        <position position="325"/>
    </location>
</feature>
<accession>A0A839HEN6</accession>
<dbReference type="InterPro" id="IPR001460">
    <property type="entry name" value="PCN-bd_Tpept"/>
</dbReference>
<evidence type="ECO:0000256" key="10">
    <source>
        <dbReference type="ARBA" id="ARBA00022984"/>
    </source>
</evidence>
<reference evidence="17 18" key="1">
    <citation type="journal article" date="2020" name="Arch. Microbiol.">
        <title>The genome sequence of the giant phototrophic gammaproteobacterium Thiospirillum jenense gives insight into its physiological properties and phylogenetic relationships.</title>
        <authorList>
            <person name="Imhoff J.F."/>
            <person name="Meyer T.E."/>
            <person name="Kyndt J.A."/>
        </authorList>
    </citation>
    <scope>NUCLEOTIDE SEQUENCE [LARGE SCALE GENOMIC DNA]</scope>
    <source>
        <strain evidence="17 18">DSM 216</strain>
    </source>
</reference>
<protein>
    <recommendedName>
        <fullName evidence="14">Peptidoglycan D,D-transpeptidase MrdA</fullName>
        <ecNumber evidence="14">3.4.16.4</ecNumber>
    </recommendedName>
    <alternativeName>
        <fullName evidence="14">Penicillin-binding protein 2</fullName>
        <shortName evidence="14">PBP-2</shortName>
    </alternativeName>
</protein>